<keyword evidence="3" id="KW-1185">Reference proteome</keyword>
<dbReference type="Pfam" id="PF21880">
    <property type="entry name" value="DUF6916"/>
    <property type="match status" value="1"/>
</dbReference>
<sequence>MQDFNYQNLSPLVGQTVEVSDPENNQKLTQLTIKGVSLKAPNGEEYEAFSVLLKGDEDFHLPQNNYSFAVPGLGEQTLFMSPNSLDEYEIVICRSRQSKTSS</sequence>
<accession>A0A0C5VGL7</accession>
<dbReference type="RefSeq" id="WP_044616163.1">
    <property type="nucleotide sequence ID" value="NZ_CP007142.1"/>
</dbReference>
<dbReference type="Proteomes" id="UP000032266">
    <property type="component" value="Chromosome"/>
</dbReference>
<dbReference type="KEGG" id="gsn:YC6258_01288"/>
<dbReference type="InterPro" id="IPR054209">
    <property type="entry name" value="DUF6916"/>
</dbReference>
<proteinExistence type="predicted"/>
<evidence type="ECO:0000313" key="3">
    <source>
        <dbReference type="Proteomes" id="UP000032266"/>
    </source>
</evidence>
<dbReference type="AlphaFoldDB" id="A0A0C5VGL7"/>
<dbReference type="EMBL" id="CP007142">
    <property type="protein sequence ID" value="AJQ93336.1"/>
    <property type="molecule type" value="Genomic_DNA"/>
</dbReference>
<organism evidence="2 3">
    <name type="scientific">Gynuella sunshinyii YC6258</name>
    <dbReference type="NCBI Taxonomy" id="1445510"/>
    <lineage>
        <taxon>Bacteria</taxon>
        <taxon>Pseudomonadati</taxon>
        <taxon>Pseudomonadota</taxon>
        <taxon>Gammaproteobacteria</taxon>
        <taxon>Oceanospirillales</taxon>
        <taxon>Saccharospirillaceae</taxon>
        <taxon>Gynuella</taxon>
    </lineage>
</organism>
<reference evidence="2 3" key="1">
    <citation type="submission" date="2014-01" db="EMBL/GenBank/DDBJ databases">
        <title>Full genme sequencing of cellulolytic bacterium Gynuella sunshinyii YC6258T gen. nov., sp. nov.</title>
        <authorList>
            <person name="Khan H."/>
            <person name="Chung E.J."/>
            <person name="Chung Y.R."/>
        </authorList>
    </citation>
    <scope>NUCLEOTIDE SEQUENCE [LARGE SCALE GENOMIC DNA]</scope>
    <source>
        <strain evidence="2 3">YC6258</strain>
    </source>
</reference>
<evidence type="ECO:0000259" key="1">
    <source>
        <dbReference type="Pfam" id="PF21880"/>
    </source>
</evidence>
<protein>
    <recommendedName>
        <fullName evidence="1">DUF6916 domain-containing protein</fullName>
    </recommendedName>
</protein>
<feature type="domain" description="DUF6916" evidence="1">
    <location>
        <begin position="5"/>
        <end position="91"/>
    </location>
</feature>
<dbReference type="HOGENOM" id="CLU_184538_0_0_6"/>
<name>A0A0C5VGL7_9GAMM</name>
<evidence type="ECO:0000313" key="2">
    <source>
        <dbReference type="EMBL" id="AJQ93336.1"/>
    </source>
</evidence>
<gene>
    <name evidence="2" type="ORF">YC6258_01288</name>
</gene>
<dbReference type="OrthoDB" id="6271069at2"/>
<dbReference type="STRING" id="1445510.YC6258_01288"/>